<dbReference type="AlphaFoldDB" id="A0A2P5EZB4"/>
<evidence type="ECO:0000313" key="2">
    <source>
        <dbReference type="EMBL" id="PON90878.1"/>
    </source>
</evidence>
<name>A0A2P5EZB4_TREOI</name>
<feature type="compositionally biased region" description="Basic and acidic residues" evidence="1">
    <location>
        <begin position="12"/>
        <end position="40"/>
    </location>
</feature>
<evidence type="ECO:0000256" key="1">
    <source>
        <dbReference type="SAM" id="MobiDB-lite"/>
    </source>
</evidence>
<dbReference type="EMBL" id="JXTC01000079">
    <property type="protein sequence ID" value="PON90878.1"/>
    <property type="molecule type" value="Genomic_DNA"/>
</dbReference>
<dbReference type="Proteomes" id="UP000237000">
    <property type="component" value="Unassembled WGS sequence"/>
</dbReference>
<keyword evidence="3" id="KW-1185">Reference proteome</keyword>
<comment type="caution">
    <text evidence="2">The sequence shown here is derived from an EMBL/GenBank/DDBJ whole genome shotgun (WGS) entry which is preliminary data.</text>
</comment>
<accession>A0A2P5EZB4</accession>
<reference evidence="3" key="1">
    <citation type="submission" date="2016-06" db="EMBL/GenBank/DDBJ databases">
        <title>Parallel loss of symbiosis genes in relatives of nitrogen-fixing non-legume Parasponia.</title>
        <authorList>
            <person name="Van Velzen R."/>
            <person name="Holmer R."/>
            <person name="Bu F."/>
            <person name="Rutten L."/>
            <person name="Van Zeijl A."/>
            <person name="Liu W."/>
            <person name="Santuari L."/>
            <person name="Cao Q."/>
            <person name="Sharma T."/>
            <person name="Shen D."/>
            <person name="Roswanjaya Y."/>
            <person name="Wardhani T."/>
            <person name="Kalhor M.S."/>
            <person name="Jansen J."/>
            <person name="Van den Hoogen J."/>
            <person name="Gungor B."/>
            <person name="Hartog M."/>
            <person name="Hontelez J."/>
            <person name="Verver J."/>
            <person name="Yang W.-C."/>
            <person name="Schijlen E."/>
            <person name="Repin R."/>
            <person name="Schilthuizen M."/>
            <person name="Schranz E."/>
            <person name="Heidstra R."/>
            <person name="Miyata K."/>
            <person name="Fedorova E."/>
            <person name="Kohlen W."/>
            <person name="Bisseling T."/>
            <person name="Smit S."/>
            <person name="Geurts R."/>
        </authorList>
    </citation>
    <scope>NUCLEOTIDE SEQUENCE [LARGE SCALE GENOMIC DNA]</scope>
    <source>
        <strain evidence="3">cv. RG33-2</strain>
    </source>
</reference>
<dbReference type="InParanoid" id="A0A2P5EZB4"/>
<feature type="region of interest" description="Disordered" evidence="1">
    <location>
        <begin position="1"/>
        <end position="52"/>
    </location>
</feature>
<sequence length="151" mass="17245">MAGEASSRTQRHSREEKLRAKRERDWWTSEQNGREMHAEDREEIEIGGSDEWRNDQLKTLPLPPQISPQYSSLVKSIHSLSPQITTVHSSTTPKNGIRSLPLLNRRAKLWLFQSLGSSSTSLQGLSPLEATARMIFYGELRHFNNGQAVEY</sequence>
<evidence type="ECO:0000313" key="3">
    <source>
        <dbReference type="Proteomes" id="UP000237000"/>
    </source>
</evidence>
<protein>
    <submittedName>
        <fullName evidence="2">Uncharacterized protein</fullName>
    </submittedName>
</protein>
<proteinExistence type="predicted"/>
<organism evidence="2 3">
    <name type="scientific">Trema orientale</name>
    <name type="common">Charcoal tree</name>
    <name type="synonym">Celtis orientalis</name>
    <dbReference type="NCBI Taxonomy" id="63057"/>
    <lineage>
        <taxon>Eukaryota</taxon>
        <taxon>Viridiplantae</taxon>
        <taxon>Streptophyta</taxon>
        <taxon>Embryophyta</taxon>
        <taxon>Tracheophyta</taxon>
        <taxon>Spermatophyta</taxon>
        <taxon>Magnoliopsida</taxon>
        <taxon>eudicotyledons</taxon>
        <taxon>Gunneridae</taxon>
        <taxon>Pentapetalae</taxon>
        <taxon>rosids</taxon>
        <taxon>fabids</taxon>
        <taxon>Rosales</taxon>
        <taxon>Cannabaceae</taxon>
        <taxon>Trema</taxon>
    </lineage>
</organism>
<gene>
    <name evidence="2" type="ORF">TorRG33x02_132840</name>
</gene>